<reference evidence="1" key="1">
    <citation type="submission" date="2021-06" db="EMBL/GenBank/DDBJ databases">
        <authorList>
            <person name="Kallberg Y."/>
            <person name="Tangrot J."/>
            <person name="Rosling A."/>
        </authorList>
    </citation>
    <scope>NUCLEOTIDE SEQUENCE</scope>
    <source>
        <strain evidence="1">28 12/20/2015</strain>
    </source>
</reference>
<sequence length="70" mass="7796">NTLFDSCGISDFSKESFMTDKVQASFSIMDTIQNLRINDLNNNSALASEFNLTHIAAILRSLIQQVEQAN</sequence>
<dbReference type="Proteomes" id="UP000789366">
    <property type="component" value="Unassembled WGS sequence"/>
</dbReference>
<name>A0ACA9QPZ4_9GLOM</name>
<dbReference type="EMBL" id="CAJVPW010048068">
    <property type="protein sequence ID" value="CAG8760667.1"/>
    <property type="molecule type" value="Genomic_DNA"/>
</dbReference>
<accession>A0ACA9QPZ4</accession>
<proteinExistence type="predicted"/>
<protein>
    <submittedName>
        <fullName evidence="1">6338_t:CDS:1</fullName>
    </submittedName>
</protein>
<feature type="non-terminal residue" evidence="1">
    <location>
        <position position="70"/>
    </location>
</feature>
<gene>
    <name evidence="1" type="ORF">SPELUC_LOCUS15115</name>
</gene>
<keyword evidence="2" id="KW-1185">Reference proteome</keyword>
<comment type="caution">
    <text evidence="1">The sequence shown here is derived from an EMBL/GenBank/DDBJ whole genome shotgun (WGS) entry which is preliminary data.</text>
</comment>
<evidence type="ECO:0000313" key="2">
    <source>
        <dbReference type="Proteomes" id="UP000789366"/>
    </source>
</evidence>
<feature type="non-terminal residue" evidence="1">
    <location>
        <position position="1"/>
    </location>
</feature>
<evidence type="ECO:0000313" key="1">
    <source>
        <dbReference type="EMBL" id="CAG8760667.1"/>
    </source>
</evidence>
<organism evidence="1 2">
    <name type="scientific">Cetraspora pellucida</name>
    <dbReference type="NCBI Taxonomy" id="1433469"/>
    <lineage>
        <taxon>Eukaryota</taxon>
        <taxon>Fungi</taxon>
        <taxon>Fungi incertae sedis</taxon>
        <taxon>Mucoromycota</taxon>
        <taxon>Glomeromycotina</taxon>
        <taxon>Glomeromycetes</taxon>
        <taxon>Diversisporales</taxon>
        <taxon>Gigasporaceae</taxon>
        <taxon>Cetraspora</taxon>
    </lineage>
</organism>